<dbReference type="InterPro" id="IPR051402">
    <property type="entry name" value="KPR-Related"/>
</dbReference>
<dbReference type="InterPro" id="IPR013332">
    <property type="entry name" value="KPR_N"/>
</dbReference>
<dbReference type="InterPro" id="IPR008927">
    <property type="entry name" value="6-PGluconate_DH-like_C_sf"/>
</dbReference>
<feature type="compositionally biased region" description="Low complexity" evidence="4">
    <location>
        <begin position="194"/>
        <end position="203"/>
    </location>
</feature>
<evidence type="ECO:0000256" key="4">
    <source>
        <dbReference type="SAM" id="MobiDB-lite"/>
    </source>
</evidence>
<protein>
    <submittedName>
        <fullName evidence="7">2-dehydropantoate 2-reductase</fullName>
        <ecNumber evidence="7">1.1.1.169</ecNumber>
    </submittedName>
</protein>
<dbReference type="SUPFAM" id="SSF48179">
    <property type="entry name" value="6-phosphogluconate dehydrogenase C-terminal domain-like"/>
    <property type="match status" value="1"/>
</dbReference>
<feature type="compositionally biased region" description="Low complexity" evidence="4">
    <location>
        <begin position="52"/>
        <end position="61"/>
    </location>
</feature>
<feature type="compositionally biased region" description="Basic and acidic residues" evidence="4">
    <location>
        <begin position="173"/>
        <end position="186"/>
    </location>
</feature>
<dbReference type="Gene3D" id="3.40.50.720">
    <property type="entry name" value="NAD(P)-binding Rossmann-like Domain"/>
    <property type="match status" value="1"/>
</dbReference>
<name>A0A7C8FJ73_9MICO</name>
<evidence type="ECO:0000259" key="5">
    <source>
        <dbReference type="Pfam" id="PF02558"/>
    </source>
</evidence>
<dbReference type="Pfam" id="PF08546">
    <property type="entry name" value="ApbA_C"/>
    <property type="match status" value="1"/>
</dbReference>
<gene>
    <name evidence="7" type="ORF">F8O02_03925</name>
</gene>
<dbReference type="GO" id="GO:0008677">
    <property type="term" value="F:2-dehydropantoate 2-reductase activity"/>
    <property type="evidence" value="ECO:0007669"/>
    <property type="project" value="UniProtKB-EC"/>
</dbReference>
<dbReference type="InterPro" id="IPR013328">
    <property type="entry name" value="6PGD_dom2"/>
</dbReference>
<dbReference type="EC" id="1.1.1.169" evidence="7"/>
<feature type="compositionally biased region" description="Low complexity" evidence="4">
    <location>
        <begin position="258"/>
        <end position="272"/>
    </location>
</feature>
<comment type="caution">
    <text evidence="7">The sequence shown here is derived from an EMBL/GenBank/DDBJ whole genome shotgun (WGS) entry which is preliminary data.</text>
</comment>
<comment type="similarity">
    <text evidence="1">Belongs to the ketopantoate reductase family.</text>
</comment>
<dbReference type="Pfam" id="PF02558">
    <property type="entry name" value="ApbA"/>
    <property type="match status" value="1"/>
</dbReference>
<keyword evidence="8" id="KW-1185">Reference proteome</keyword>
<feature type="domain" description="Ketopantoate reductase C-terminal" evidence="6">
    <location>
        <begin position="486"/>
        <end position="611"/>
    </location>
</feature>
<dbReference type="InterPro" id="IPR036291">
    <property type="entry name" value="NAD(P)-bd_dom_sf"/>
</dbReference>
<evidence type="ECO:0000256" key="3">
    <source>
        <dbReference type="ARBA" id="ARBA00023002"/>
    </source>
</evidence>
<dbReference type="NCBIfam" id="TIGR00745">
    <property type="entry name" value="apbA_panE"/>
    <property type="match status" value="1"/>
</dbReference>
<evidence type="ECO:0000313" key="8">
    <source>
        <dbReference type="Proteomes" id="UP000481339"/>
    </source>
</evidence>
<feature type="region of interest" description="Disordered" evidence="4">
    <location>
        <begin position="122"/>
        <end position="227"/>
    </location>
</feature>
<evidence type="ECO:0000259" key="6">
    <source>
        <dbReference type="Pfam" id="PF08546"/>
    </source>
</evidence>
<feature type="region of interest" description="Disordered" evidence="4">
    <location>
        <begin position="249"/>
        <end position="301"/>
    </location>
</feature>
<organism evidence="7 8">
    <name type="scientific">Pseudoclavibacter caeni</name>
    <dbReference type="NCBI Taxonomy" id="908846"/>
    <lineage>
        <taxon>Bacteria</taxon>
        <taxon>Bacillati</taxon>
        <taxon>Actinomycetota</taxon>
        <taxon>Actinomycetes</taxon>
        <taxon>Micrococcales</taxon>
        <taxon>Microbacteriaceae</taxon>
        <taxon>Pseudoclavibacter</taxon>
    </lineage>
</organism>
<feature type="region of interest" description="Disordered" evidence="4">
    <location>
        <begin position="52"/>
        <end position="93"/>
    </location>
</feature>
<proteinExistence type="inferred from homology"/>
<feature type="domain" description="Ketopantoate reductase N-terminal" evidence="5">
    <location>
        <begin position="306"/>
        <end position="455"/>
    </location>
</feature>
<dbReference type="PANTHER" id="PTHR21708:SF26">
    <property type="entry name" value="2-DEHYDROPANTOATE 2-REDUCTASE"/>
    <property type="match status" value="1"/>
</dbReference>
<dbReference type="Proteomes" id="UP000481339">
    <property type="component" value="Unassembled WGS sequence"/>
</dbReference>
<dbReference type="OrthoDB" id="9793586at2"/>
<sequence>MPLPDPRRSPLRLGQVTLVALHVQNEPRRVILVSLLTHVCFSILVRGRLSPASVRASAPSVGGHRGDARIRRPAALPGTRRHEAPSQPLYGDPGSSYPCPGLWTWSRSSSCPGSGTVLSVLPCPTPTGRPHPHRTDAHQQHPHRTGHRTTPTKPASPQPRGTKRTALQPRLPRPQDRQHHPDHLDSHQASATSTRVKAVAAGRRTARRGSYPARHGACPSPDRAPTAMATVERDTVGKEWPAARAAGRTAMTDHDAPAHNAPAAPDPDSTPAVERHSTPAVEPDDARAHGTTAEGPQTPVPLPRRVALVGLGAIGAAYLCRMQDAAPDIELAVIADGARAERIRRDGVTVNGVLHHLPVVSPDTPAAQGTPDAPADVVLFAVKGAALPQAIEAAQAWIGPDTIVLSLLNGISSESDIRQATGSAHVLLSLAIGIDAVRVGSQVTYTSLGRIEFGDDAPAGTAPSADVARVHALFEHAGVPHAVPDDMRRAMWFKYLVNSGINQVSAVLEAPYRAFQRPDSPARRVMLAAQREVIAVAQARGVPLDEHDLDAWLAVLDGLGPDSRTSMAQDVAAHRPTEVALFAGTLVPMGAELGVPTPVGRTLLDLIRAKEALWEDAAR</sequence>
<evidence type="ECO:0000256" key="1">
    <source>
        <dbReference type="ARBA" id="ARBA00007870"/>
    </source>
</evidence>
<evidence type="ECO:0000256" key="2">
    <source>
        <dbReference type="ARBA" id="ARBA00022857"/>
    </source>
</evidence>
<dbReference type="InterPro" id="IPR003710">
    <property type="entry name" value="ApbA"/>
</dbReference>
<dbReference type="EMBL" id="WBKA01000002">
    <property type="protein sequence ID" value="KAB1633006.1"/>
    <property type="molecule type" value="Genomic_DNA"/>
</dbReference>
<reference evidence="7 8" key="1">
    <citation type="submission" date="2019-09" db="EMBL/GenBank/DDBJ databases">
        <title>Phylogeny of genus Pseudoclavibacter and closely related genus.</title>
        <authorList>
            <person name="Li Y."/>
        </authorList>
    </citation>
    <scope>NUCLEOTIDE SEQUENCE [LARGE SCALE GENOMIC DNA]</scope>
    <source>
        <strain evidence="7 8">JCM 16921</strain>
    </source>
</reference>
<dbReference type="InterPro" id="IPR013752">
    <property type="entry name" value="KPA_reductase"/>
</dbReference>
<dbReference type="AlphaFoldDB" id="A0A7C8FJ73"/>
<dbReference type="Gene3D" id="1.10.1040.10">
    <property type="entry name" value="N-(1-d-carboxylethyl)-l-norvaline Dehydrogenase, domain 2"/>
    <property type="match status" value="1"/>
</dbReference>
<keyword evidence="2" id="KW-0521">NADP</keyword>
<dbReference type="GO" id="GO:0005737">
    <property type="term" value="C:cytoplasm"/>
    <property type="evidence" value="ECO:0007669"/>
    <property type="project" value="TreeGrafter"/>
</dbReference>
<dbReference type="SUPFAM" id="SSF51735">
    <property type="entry name" value="NAD(P)-binding Rossmann-fold domains"/>
    <property type="match status" value="1"/>
</dbReference>
<keyword evidence="3 7" id="KW-0560">Oxidoreductase</keyword>
<accession>A0A7C8FJ73</accession>
<dbReference type="GO" id="GO:0015940">
    <property type="term" value="P:pantothenate biosynthetic process"/>
    <property type="evidence" value="ECO:0007669"/>
    <property type="project" value="InterPro"/>
</dbReference>
<dbReference type="PANTHER" id="PTHR21708">
    <property type="entry name" value="PROBABLE 2-DEHYDROPANTOATE 2-REDUCTASE"/>
    <property type="match status" value="1"/>
</dbReference>
<evidence type="ECO:0000313" key="7">
    <source>
        <dbReference type="EMBL" id="KAB1633006.1"/>
    </source>
</evidence>